<feature type="transmembrane region" description="Helical" evidence="1">
    <location>
        <begin position="64"/>
        <end position="85"/>
    </location>
</feature>
<sequence length="118" mass="13176">MSIDCSSLALYLPSPRSFHQSLGLLFISLFHFLPRGFIPGGLFFLSGPISVESLGASGGNLFIFNLRLFLSGWSIFLEGFLGIYFHRHSNAKPQCGCHRYTFNRASISRISEGDLDKR</sequence>
<evidence type="ECO:0000313" key="2">
    <source>
        <dbReference type="EMBL" id="RWQ95810.1"/>
    </source>
</evidence>
<feature type="transmembrane region" description="Helical" evidence="1">
    <location>
        <begin position="21"/>
        <end position="44"/>
    </location>
</feature>
<reference evidence="2 3" key="1">
    <citation type="journal article" date="2018" name="Front. Microbiol.">
        <title>Genomic and genetic insights into a cosmopolitan fungus, Paecilomyces variotii (Eurotiales).</title>
        <authorList>
            <person name="Urquhart A.S."/>
            <person name="Mondo S.J."/>
            <person name="Makela M.R."/>
            <person name="Hane J.K."/>
            <person name="Wiebenga A."/>
            <person name="He G."/>
            <person name="Mihaltcheva S."/>
            <person name="Pangilinan J."/>
            <person name="Lipzen A."/>
            <person name="Barry K."/>
            <person name="de Vries R.P."/>
            <person name="Grigoriev I.V."/>
            <person name="Idnurm A."/>
        </authorList>
    </citation>
    <scope>NUCLEOTIDE SEQUENCE [LARGE SCALE GENOMIC DNA]</scope>
    <source>
        <strain evidence="2 3">CBS 101075</strain>
    </source>
</reference>
<gene>
    <name evidence="2" type="ORF">C8Q69DRAFT_267760</name>
</gene>
<evidence type="ECO:0000256" key="1">
    <source>
        <dbReference type="SAM" id="Phobius"/>
    </source>
</evidence>
<organism evidence="2 3">
    <name type="scientific">Byssochlamys spectabilis</name>
    <name type="common">Paecilomyces variotii</name>
    <dbReference type="NCBI Taxonomy" id="264951"/>
    <lineage>
        <taxon>Eukaryota</taxon>
        <taxon>Fungi</taxon>
        <taxon>Dikarya</taxon>
        <taxon>Ascomycota</taxon>
        <taxon>Pezizomycotina</taxon>
        <taxon>Eurotiomycetes</taxon>
        <taxon>Eurotiomycetidae</taxon>
        <taxon>Eurotiales</taxon>
        <taxon>Thermoascaceae</taxon>
        <taxon>Paecilomyces</taxon>
    </lineage>
</organism>
<dbReference type="Proteomes" id="UP000283841">
    <property type="component" value="Unassembled WGS sequence"/>
</dbReference>
<accession>A0A443HVM8</accession>
<keyword evidence="1" id="KW-1133">Transmembrane helix</keyword>
<dbReference type="AlphaFoldDB" id="A0A443HVM8"/>
<protein>
    <submittedName>
        <fullName evidence="2">Uncharacterized protein</fullName>
    </submittedName>
</protein>
<proteinExistence type="predicted"/>
<keyword evidence="3" id="KW-1185">Reference proteome</keyword>
<dbReference type="RefSeq" id="XP_028485455.1">
    <property type="nucleotide sequence ID" value="XM_028626762.1"/>
</dbReference>
<evidence type="ECO:0000313" key="3">
    <source>
        <dbReference type="Proteomes" id="UP000283841"/>
    </source>
</evidence>
<name>A0A443HVM8_BYSSP</name>
<comment type="caution">
    <text evidence="2">The sequence shown here is derived from an EMBL/GenBank/DDBJ whole genome shotgun (WGS) entry which is preliminary data.</text>
</comment>
<dbReference type="GeneID" id="39596039"/>
<dbReference type="EMBL" id="RCNU01000005">
    <property type="protein sequence ID" value="RWQ95810.1"/>
    <property type="molecule type" value="Genomic_DNA"/>
</dbReference>
<keyword evidence="1" id="KW-0472">Membrane</keyword>
<dbReference type="VEuPathDB" id="FungiDB:C8Q69DRAFT_267760"/>
<keyword evidence="1" id="KW-0812">Transmembrane</keyword>